<sequence>MGWAEIVGLRSRPSAILASSRFNPFSEEGRSRNHPQALLESLRRIGVDALLVTGGNDTTKCAMGLADMGFPVVAAPKSIDDDVSGTDTMLGFKTRSTGVRAT</sequence>
<keyword evidence="9" id="KW-1185">Reference proteome</keyword>
<dbReference type="Proteomes" id="UP000065807">
    <property type="component" value="Chromosome"/>
</dbReference>
<evidence type="ECO:0000256" key="1">
    <source>
        <dbReference type="ARBA" id="ARBA00001946"/>
    </source>
</evidence>
<feature type="domain" description="Phosphofructokinase" evidence="7">
    <location>
        <begin position="2"/>
        <end position="94"/>
    </location>
</feature>
<evidence type="ECO:0000313" key="9">
    <source>
        <dbReference type="Proteomes" id="UP000065807"/>
    </source>
</evidence>
<proteinExistence type="inferred from homology"/>
<evidence type="ECO:0000256" key="3">
    <source>
        <dbReference type="ARBA" id="ARBA00022723"/>
    </source>
</evidence>
<keyword evidence="2" id="KW-0808">Transferase</keyword>
<gene>
    <name evidence="8" type="ORF">LIP_0496</name>
</gene>
<evidence type="ECO:0000256" key="5">
    <source>
        <dbReference type="ARBA" id="ARBA00022842"/>
    </source>
</evidence>
<dbReference type="EMBL" id="AP014924">
    <property type="protein sequence ID" value="BAS26353.1"/>
    <property type="molecule type" value="Genomic_DNA"/>
</dbReference>
<comment type="cofactor">
    <cofactor evidence="1">
        <name>Mg(2+)</name>
        <dbReference type="ChEBI" id="CHEBI:18420"/>
    </cofactor>
</comment>
<protein>
    <submittedName>
        <fullName evidence="8">6-phosphofructokinase</fullName>
    </submittedName>
</protein>
<dbReference type="AlphaFoldDB" id="A0A0K2SGW6"/>
<evidence type="ECO:0000259" key="7">
    <source>
        <dbReference type="Pfam" id="PF00365"/>
    </source>
</evidence>
<dbReference type="GO" id="GO:0046872">
    <property type="term" value="F:metal ion binding"/>
    <property type="evidence" value="ECO:0007669"/>
    <property type="project" value="UniProtKB-KW"/>
</dbReference>
<keyword evidence="5" id="KW-0460">Magnesium</keyword>
<dbReference type="Pfam" id="PF00365">
    <property type="entry name" value="PFK"/>
    <property type="match status" value="1"/>
</dbReference>
<evidence type="ECO:0000256" key="2">
    <source>
        <dbReference type="ARBA" id="ARBA00022679"/>
    </source>
</evidence>
<evidence type="ECO:0000256" key="4">
    <source>
        <dbReference type="ARBA" id="ARBA00022777"/>
    </source>
</evidence>
<keyword evidence="3" id="KW-0479">Metal-binding</keyword>
<keyword evidence="4 8" id="KW-0418">Kinase</keyword>
<dbReference type="SUPFAM" id="SSF53784">
    <property type="entry name" value="Phosphofructokinase"/>
    <property type="match status" value="1"/>
</dbReference>
<dbReference type="STRING" id="1555112.LIP_0496"/>
<name>A0A0K2SGW6_LIMPI</name>
<dbReference type="InterPro" id="IPR035966">
    <property type="entry name" value="PKF_sf"/>
</dbReference>
<evidence type="ECO:0000256" key="6">
    <source>
        <dbReference type="ARBA" id="ARBA00038478"/>
    </source>
</evidence>
<dbReference type="UniPathway" id="UPA00109">
    <property type="reaction ID" value="UER00182"/>
</dbReference>
<dbReference type="Gene3D" id="3.40.50.450">
    <property type="match status" value="1"/>
</dbReference>
<dbReference type="PRINTS" id="PR00476">
    <property type="entry name" value="PHFRCTKINASE"/>
</dbReference>
<dbReference type="InterPro" id="IPR022953">
    <property type="entry name" value="ATP_PFK"/>
</dbReference>
<comment type="similarity">
    <text evidence="6">Belongs to the phosphofructokinase type A (PFKA) family.</text>
</comment>
<dbReference type="KEGG" id="lpil:LIP_0496"/>
<reference evidence="9" key="1">
    <citation type="submission" date="2015-07" db="EMBL/GenBank/DDBJ databases">
        <title>Complete genome sequence and phylogenetic analysis of Limnochorda pilosa.</title>
        <authorList>
            <person name="Watanabe M."/>
            <person name="Kojima H."/>
            <person name="Fukui M."/>
        </authorList>
    </citation>
    <scope>NUCLEOTIDE SEQUENCE [LARGE SCALE GENOMIC DNA]</scope>
    <source>
        <strain evidence="9">HC45</strain>
    </source>
</reference>
<dbReference type="GO" id="GO:0006002">
    <property type="term" value="P:fructose 6-phosphate metabolic process"/>
    <property type="evidence" value="ECO:0007669"/>
    <property type="project" value="InterPro"/>
</dbReference>
<reference evidence="9" key="2">
    <citation type="journal article" date="2016" name="Int. J. Syst. Evol. Microbiol.">
        <title>Complete genome sequence and cell structure of Limnochorda pilosa, a Gram-negative spore-former within the phylum Firmicutes.</title>
        <authorList>
            <person name="Watanabe M."/>
            <person name="Kojima H."/>
            <person name="Fukui M."/>
        </authorList>
    </citation>
    <scope>NUCLEOTIDE SEQUENCE [LARGE SCALE GENOMIC DNA]</scope>
    <source>
        <strain evidence="9">HC45</strain>
    </source>
</reference>
<dbReference type="GO" id="GO:0003872">
    <property type="term" value="F:6-phosphofructokinase activity"/>
    <property type="evidence" value="ECO:0007669"/>
    <property type="project" value="InterPro"/>
</dbReference>
<evidence type="ECO:0000313" key="8">
    <source>
        <dbReference type="EMBL" id="BAS26353.1"/>
    </source>
</evidence>
<organism evidence="8 9">
    <name type="scientific">Limnochorda pilosa</name>
    <dbReference type="NCBI Taxonomy" id="1555112"/>
    <lineage>
        <taxon>Bacteria</taxon>
        <taxon>Bacillati</taxon>
        <taxon>Bacillota</taxon>
        <taxon>Limnochordia</taxon>
        <taxon>Limnochordales</taxon>
        <taxon>Limnochordaceae</taxon>
        <taxon>Limnochorda</taxon>
    </lineage>
</organism>
<dbReference type="InterPro" id="IPR000023">
    <property type="entry name" value="Phosphofructokinase_dom"/>
</dbReference>
<accession>A0A0K2SGW6</accession>